<name>A0ABV9Z700_9HYPH</name>
<dbReference type="InterPro" id="IPR011051">
    <property type="entry name" value="RmlC_Cupin_sf"/>
</dbReference>
<protein>
    <submittedName>
        <fullName evidence="2">Cupin domain-containing protein</fullName>
    </submittedName>
</protein>
<evidence type="ECO:0000313" key="2">
    <source>
        <dbReference type="EMBL" id="MFC5069344.1"/>
    </source>
</evidence>
<dbReference type="CDD" id="cd02235">
    <property type="entry name" value="cupin_BLL4011-like"/>
    <property type="match status" value="1"/>
</dbReference>
<evidence type="ECO:0000259" key="1">
    <source>
        <dbReference type="Pfam" id="PF07883"/>
    </source>
</evidence>
<accession>A0ABV9Z700</accession>
<proteinExistence type="predicted"/>
<dbReference type="PANTHER" id="PTHR38599">
    <property type="entry name" value="CUPIN DOMAIN PROTEIN (AFU_ORTHOLOGUE AFUA_3G13620)"/>
    <property type="match status" value="1"/>
</dbReference>
<sequence length="138" mass="14731">MKAVQFIATAVLIVGGLTLDMAQSQQPGVKRTDLLRHDLSIPGRDVVQVRVDFAPGVAFPAHKHPGEEIAYVIEGLLEYQLDGKPPVMLKQGESLFIPAGMIHTAKNVGTGNAAELATYIVEKGKPLVALEQANAPPK</sequence>
<dbReference type="PANTHER" id="PTHR38599:SF1">
    <property type="entry name" value="CUPIN DOMAIN PROTEIN (AFU_ORTHOLOGUE AFUA_3G13620)"/>
    <property type="match status" value="1"/>
</dbReference>
<dbReference type="RefSeq" id="WP_114958061.1">
    <property type="nucleotide sequence ID" value="NZ_JBHSJF010000006.1"/>
</dbReference>
<evidence type="ECO:0000313" key="3">
    <source>
        <dbReference type="Proteomes" id="UP001595796"/>
    </source>
</evidence>
<reference evidence="3" key="1">
    <citation type="journal article" date="2019" name="Int. J. Syst. Evol. Microbiol.">
        <title>The Global Catalogue of Microorganisms (GCM) 10K type strain sequencing project: providing services to taxonomists for standard genome sequencing and annotation.</title>
        <authorList>
            <consortium name="The Broad Institute Genomics Platform"/>
            <consortium name="The Broad Institute Genome Sequencing Center for Infectious Disease"/>
            <person name="Wu L."/>
            <person name="Ma J."/>
        </authorList>
    </citation>
    <scope>NUCLEOTIDE SEQUENCE [LARGE SCALE GENOMIC DNA]</scope>
    <source>
        <strain evidence="3">CGMCC 1.16444</strain>
    </source>
</reference>
<dbReference type="Proteomes" id="UP001595796">
    <property type="component" value="Unassembled WGS sequence"/>
</dbReference>
<gene>
    <name evidence="2" type="ORF">ACFPFW_15105</name>
</gene>
<keyword evidence="3" id="KW-1185">Reference proteome</keyword>
<comment type="caution">
    <text evidence="2">The sequence shown here is derived from an EMBL/GenBank/DDBJ whole genome shotgun (WGS) entry which is preliminary data.</text>
</comment>
<dbReference type="Pfam" id="PF07883">
    <property type="entry name" value="Cupin_2"/>
    <property type="match status" value="1"/>
</dbReference>
<organism evidence="2 3">
    <name type="scientific">Flaviflagellibacter deserti</name>
    <dbReference type="NCBI Taxonomy" id="2267266"/>
    <lineage>
        <taxon>Bacteria</taxon>
        <taxon>Pseudomonadati</taxon>
        <taxon>Pseudomonadota</taxon>
        <taxon>Alphaproteobacteria</taxon>
        <taxon>Hyphomicrobiales</taxon>
        <taxon>Flaviflagellibacter</taxon>
    </lineage>
</organism>
<feature type="domain" description="Cupin type-2" evidence="1">
    <location>
        <begin position="50"/>
        <end position="114"/>
    </location>
</feature>
<dbReference type="Gene3D" id="2.60.120.10">
    <property type="entry name" value="Jelly Rolls"/>
    <property type="match status" value="1"/>
</dbReference>
<dbReference type="SUPFAM" id="SSF51182">
    <property type="entry name" value="RmlC-like cupins"/>
    <property type="match status" value="1"/>
</dbReference>
<dbReference type="InterPro" id="IPR013096">
    <property type="entry name" value="Cupin_2"/>
</dbReference>
<dbReference type="EMBL" id="JBHSJF010000006">
    <property type="protein sequence ID" value="MFC5069344.1"/>
    <property type="molecule type" value="Genomic_DNA"/>
</dbReference>
<dbReference type="InterPro" id="IPR014710">
    <property type="entry name" value="RmlC-like_jellyroll"/>
</dbReference>